<keyword evidence="2 4" id="KW-0238">DNA-binding</keyword>
<dbReference type="PANTHER" id="PTHR30055:SF234">
    <property type="entry name" value="HTH-TYPE TRANSCRIPTIONAL REGULATOR BETI"/>
    <property type="match status" value="1"/>
</dbReference>
<evidence type="ECO:0000313" key="6">
    <source>
        <dbReference type="EMBL" id="QTC91969.1"/>
    </source>
</evidence>
<dbReference type="InterPro" id="IPR001647">
    <property type="entry name" value="HTH_TetR"/>
</dbReference>
<protein>
    <submittedName>
        <fullName evidence="6">TetR/AcrR family transcriptional regulator</fullName>
    </submittedName>
</protein>
<reference evidence="6" key="1">
    <citation type="submission" date="2020-09" db="EMBL/GenBank/DDBJ databases">
        <title>Brevundimonas sp. LVF2 isolated from a puddle in Goettingen, Germany.</title>
        <authorList>
            <person name="Friedrich I."/>
            <person name="Klassen A."/>
            <person name="Hannes N."/>
            <person name="Schneider D."/>
            <person name="Hertel R."/>
            <person name="Daniel R."/>
        </authorList>
    </citation>
    <scope>NUCLEOTIDE SEQUENCE</scope>
    <source>
        <strain evidence="6">LVF2</strain>
    </source>
</reference>
<organism evidence="6 7">
    <name type="scientific">Brevundimonas goettingensis</name>
    <dbReference type="NCBI Taxonomy" id="2774190"/>
    <lineage>
        <taxon>Bacteria</taxon>
        <taxon>Pseudomonadati</taxon>
        <taxon>Pseudomonadota</taxon>
        <taxon>Alphaproteobacteria</taxon>
        <taxon>Caulobacterales</taxon>
        <taxon>Caulobacteraceae</taxon>
        <taxon>Brevundimonas</taxon>
    </lineage>
</organism>
<keyword evidence="3" id="KW-0804">Transcription</keyword>
<evidence type="ECO:0000256" key="1">
    <source>
        <dbReference type="ARBA" id="ARBA00023015"/>
    </source>
</evidence>
<dbReference type="KEGG" id="bgoe:IFJ75_03350"/>
<evidence type="ECO:0000313" key="7">
    <source>
        <dbReference type="Proteomes" id="UP000663918"/>
    </source>
</evidence>
<dbReference type="InterPro" id="IPR009057">
    <property type="entry name" value="Homeodomain-like_sf"/>
</dbReference>
<feature type="domain" description="HTH tetR-type" evidence="5">
    <location>
        <begin position="10"/>
        <end position="69"/>
    </location>
</feature>
<dbReference type="RefSeq" id="WP_207871250.1">
    <property type="nucleotide sequence ID" value="NZ_CP062222.1"/>
</dbReference>
<evidence type="ECO:0000259" key="5">
    <source>
        <dbReference type="PROSITE" id="PS50977"/>
    </source>
</evidence>
<dbReference type="InterPro" id="IPR050109">
    <property type="entry name" value="HTH-type_TetR-like_transc_reg"/>
</dbReference>
<dbReference type="GO" id="GO:0000976">
    <property type="term" value="F:transcription cis-regulatory region binding"/>
    <property type="evidence" value="ECO:0007669"/>
    <property type="project" value="TreeGrafter"/>
</dbReference>
<dbReference type="SUPFAM" id="SSF48498">
    <property type="entry name" value="Tetracyclin repressor-like, C-terminal domain"/>
    <property type="match status" value="1"/>
</dbReference>
<keyword evidence="7" id="KW-1185">Reference proteome</keyword>
<name>A0A975C3V3_9CAUL</name>
<sequence>MARAPRKDAVERRDALLVAAAEAFADQGYNVPLDVIAEKAGVGRATLYRNFADRTALALAVFEEQLEDLAQRTRARGDDPEAFFWFVDQLAEVLGKNAGLDAALREAQSSGALKPIRTKLVEAGEGALERAKAAGLVRPDLGPKDIRAIAMILGAGASRPTPEEREMFGQRIRALLLDGLRIRA</sequence>
<dbReference type="Pfam" id="PF00440">
    <property type="entry name" value="TetR_N"/>
    <property type="match status" value="1"/>
</dbReference>
<dbReference type="Gene3D" id="1.10.357.10">
    <property type="entry name" value="Tetracycline Repressor, domain 2"/>
    <property type="match status" value="1"/>
</dbReference>
<feature type="DNA-binding region" description="H-T-H motif" evidence="4">
    <location>
        <begin position="32"/>
        <end position="51"/>
    </location>
</feature>
<dbReference type="EMBL" id="CP062222">
    <property type="protein sequence ID" value="QTC91969.1"/>
    <property type="molecule type" value="Genomic_DNA"/>
</dbReference>
<proteinExistence type="predicted"/>
<accession>A0A975C3V3</accession>
<dbReference type="PANTHER" id="PTHR30055">
    <property type="entry name" value="HTH-TYPE TRANSCRIPTIONAL REGULATOR RUTR"/>
    <property type="match status" value="1"/>
</dbReference>
<dbReference type="SUPFAM" id="SSF46689">
    <property type="entry name" value="Homeodomain-like"/>
    <property type="match status" value="1"/>
</dbReference>
<evidence type="ECO:0000256" key="2">
    <source>
        <dbReference type="ARBA" id="ARBA00023125"/>
    </source>
</evidence>
<keyword evidence="1" id="KW-0805">Transcription regulation</keyword>
<dbReference type="InterPro" id="IPR036271">
    <property type="entry name" value="Tet_transcr_reg_TetR-rel_C_sf"/>
</dbReference>
<evidence type="ECO:0000256" key="3">
    <source>
        <dbReference type="ARBA" id="ARBA00023163"/>
    </source>
</evidence>
<dbReference type="Pfam" id="PF21597">
    <property type="entry name" value="TetR_C_43"/>
    <property type="match status" value="1"/>
</dbReference>
<evidence type="ECO:0000256" key="4">
    <source>
        <dbReference type="PROSITE-ProRule" id="PRU00335"/>
    </source>
</evidence>
<dbReference type="AlphaFoldDB" id="A0A975C3V3"/>
<dbReference type="Proteomes" id="UP000663918">
    <property type="component" value="Chromosome"/>
</dbReference>
<dbReference type="PROSITE" id="PS50977">
    <property type="entry name" value="HTH_TETR_2"/>
    <property type="match status" value="1"/>
</dbReference>
<dbReference type="GO" id="GO:0003700">
    <property type="term" value="F:DNA-binding transcription factor activity"/>
    <property type="evidence" value="ECO:0007669"/>
    <property type="project" value="TreeGrafter"/>
</dbReference>
<gene>
    <name evidence="6" type="ORF">IFJ75_03350</name>
</gene>
<dbReference type="PRINTS" id="PR00455">
    <property type="entry name" value="HTHTETR"/>
</dbReference>
<dbReference type="InterPro" id="IPR049445">
    <property type="entry name" value="TetR_SbtR-like_C"/>
</dbReference>